<dbReference type="PRINTS" id="PR01415">
    <property type="entry name" value="ANKYRIN"/>
</dbReference>
<organism evidence="4">
    <name type="scientific">marine metagenome</name>
    <dbReference type="NCBI Taxonomy" id="408172"/>
    <lineage>
        <taxon>unclassified sequences</taxon>
        <taxon>metagenomes</taxon>
        <taxon>ecological metagenomes</taxon>
    </lineage>
</organism>
<dbReference type="PANTHER" id="PTHR24171">
    <property type="entry name" value="ANKYRIN REPEAT DOMAIN-CONTAINING PROTEIN 39-RELATED"/>
    <property type="match status" value="1"/>
</dbReference>
<proteinExistence type="predicted"/>
<evidence type="ECO:0000313" key="4">
    <source>
        <dbReference type="EMBL" id="SVD53912.1"/>
    </source>
</evidence>
<keyword evidence="1" id="KW-0677">Repeat</keyword>
<dbReference type="InterPro" id="IPR036770">
    <property type="entry name" value="Ankyrin_rpt-contain_sf"/>
</dbReference>
<dbReference type="InterPro" id="IPR002110">
    <property type="entry name" value="Ankyrin_rpt"/>
</dbReference>
<dbReference type="PROSITE" id="PS50297">
    <property type="entry name" value="ANK_REP_REGION"/>
    <property type="match status" value="4"/>
</dbReference>
<evidence type="ECO:0000256" key="3">
    <source>
        <dbReference type="SAM" id="MobiDB-lite"/>
    </source>
</evidence>
<dbReference type="EMBL" id="UINC01157106">
    <property type="protein sequence ID" value="SVD53912.1"/>
    <property type="molecule type" value="Genomic_DNA"/>
</dbReference>
<feature type="non-terminal residue" evidence="4">
    <location>
        <position position="1"/>
    </location>
</feature>
<evidence type="ECO:0000256" key="2">
    <source>
        <dbReference type="ARBA" id="ARBA00023043"/>
    </source>
</evidence>
<name>A0A382W513_9ZZZZ</name>
<keyword evidence="2" id="KW-0040">ANK repeat</keyword>
<sequence>VNAGRPLLDNEMKIYYGETPLDMALSEKNKETADLLRKHGAKTRDWLDAEKSIHIAARAGHVEAIKKHVADGTDLNAKDSTGWTPLDHAKDQLGTAEFLRAKGGKSGGEDSIHVAAWVGNIDAFKKHLAAGADLNAEDDNGWPLFSCAVNGGHKGIVELLIAEGVDVNMKNSGCENLYSAVAEGHKEIIGLLIAAGVDVNCKDDDGMTPLHSAAQLASQEIVELLITKGADVNAKSDDGSTPLDYAEHETIALLRKHGGKTGEELKGGETVAEAAQPEPT</sequence>
<dbReference type="PROSITE" id="PS50088">
    <property type="entry name" value="ANK_REPEAT"/>
    <property type="match status" value="5"/>
</dbReference>
<dbReference type="Pfam" id="PF12796">
    <property type="entry name" value="Ank_2"/>
    <property type="match status" value="1"/>
</dbReference>
<dbReference type="SMART" id="SM00248">
    <property type="entry name" value="ANK"/>
    <property type="match status" value="6"/>
</dbReference>
<dbReference type="Pfam" id="PF13857">
    <property type="entry name" value="Ank_5"/>
    <property type="match status" value="1"/>
</dbReference>
<feature type="non-terminal residue" evidence="4">
    <location>
        <position position="280"/>
    </location>
</feature>
<protein>
    <submittedName>
        <fullName evidence="4">Uncharacterized protein</fullName>
    </submittedName>
</protein>
<dbReference type="Gene3D" id="1.25.40.20">
    <property type="entry name" value="Ankyrin repeat-containing domain"/>
    <property type="match status" value="2"/>
</dbReference>
<dbReference type="Pfam" id="PF00023">
    <property type="entry name" value="Ank"/>
    <property type="match status" value="1"/>
</dbReference>
<dbReference type="SUPFAM" id="SSF48403">
    <property type="entry name" value="Ankyrin repeat"/>
    <property type="match status" value="1"/>
</dbReference>
<dbReference type="AlphaFoldDB" id="A0A382W513"/>
<feature type="region of interest" description="Disordered" evidence="3">
    <location>
        <begin position="257"/>
        <end position="280"/>
    </location>
</feature>
<evidence type="ECO:0000256" key="1">
    <source>
        <dbReference type="ARBA" id="ARBA00022737"/>
    </source>
</evidence>
<reference evidence="4" key="1">
    <citation type="submission" date="2018-05" db="EMBL/GenBank/DDBJ databases">
        <authorList>
            <person name="Lanie J.A."/>
            <person name="Ng W.-L."/>
            <person name="Kazmierczak K.M."/>
            <person name="Andrzejewski T.M."/>
            <person name="Davidsen T.M."/>
            <person name="Wayne K.J."/>
            <person name="Tettelin H."/>
            <person name="Glass J.I."/>
            <person name="Rusch D."/>
            <person name="Podicherti R."/>
            <person name="Tsui H.-C.T."/>
            <person name="Winkler M.E."/>
        </authorList>
    </citation>
    <scope>NUCLEOTIDE SEQUENCE</scope>
</reference>
<accession>A0A382W513</accession>
<gene>
    <name evidence="4" type="ORF">METZ01_LOCUS406766</name>
</gene>